<keyword evidence="1 7" id="KW-0479">Metal-binding</keyword>
<dbReference type="GO" id="GO:0008270">
    <property type="term" value="F:zinc ion binding"/>
    <property type="evidence" value="ECO:0007669"/>
    <property type="project" value="UniProtKB-KW"/>
</dbReference>
<evidence type="ECO:0000313" key="9">
    <source>
        <dbReference type="EMBL" id="OHA71553.1"/>
    </source>
</evidence>
<sequence length="218" mass="24824">MRRRSTQAEKAVWSFNMYPKSIQKLIELFRKFPTIGPRTASRFVFYLLKLPSSEVVQLLAAIQQLKQLVKLCAWCFDPFEVKEDEANTGLCSICRDPSRDKTLLCVVEKESDLEALEKTKSYTGLYFILGGNVGQLKKEDLQNIRVEELKARLKAQNPKEVILATNLTTEGETTALYLERVLQPLGVEIKRLGRGLPIGSELEYADEETLRQALAARR</sequence>
<keyword evidence="4 7" id="KW-0862">Zinc</keyword>
<proteinExistence type="inferred from homology"/>
<dbReference type="HAMAP" id="MF_00017">
    <property type="entry name" value="RecR"/>
    <property type="match status" value="1"/>
</dbReference>
<keyword evidence="2 7" id="KW-0227">DNA damage</keyword>
<evidence type="ECO:0000256" key="2">
    <source>
        <dbReference type="ARBA" id="ARBA00022763"/>
    </source>
</evidence>
<comment type="function">
    <text evidence="7">May play a role in DNA repair. It seems to be involved in an RecBC-independent recombinational process of DNA repair. It may act with RecF and RecO.</text>
</comment>
<dbReference type="EMBL" id="MHUF01000035">
    <property type="protein sequence ID" value="OHA71553.1"/>
    <property type="molecule type" value="Genomic_DNA"/>
</dbReference>
<evidence type="ECO:0000256" key="6">
    <source>
        <dbReference type="ARBA" id="ARBA00023204"/>
    </source>
</evidence>
<evidence type="ECO:0000256" key="7">
    <source>
        <dbReference type="HAMAP-Rule" id="MF_00017"/>
    </source>
</evidence>
<evidence type="ECO:0000256" key="1">
    <source>
        <dbReference type="ARBA" id="ARBA00022723"/>
    </source>
</evidence>
<dbReference type="Gene3D" id="1.10.8.420">
    <property type="entry name" value="RecR Domain 1"/>
    <property type="match status" value="1"/>
</dbReference>
<evidence type="ECO:0000256" key="3">
    <source>
        <dbReference type="ARBA" id="ARBA00022771"/>
    </source>
</evidence>
<evidence type="ECO:0000313" key="10">
    <source>
        <dbReference type="Proteomes" id="UP000177287"/>
    </source>
</evidence>
<dbReference type="GO" id="GO:0006281">
    <property type="term" value="P:DNA repair"/>
    <property type="evidence" value="ECO:0007669"/>
    <property type="project" value="UniProtKB-UniRule"/>
</dbReference>
<dbReference type="PROSITE" id="PS50880">
    <property type="entry name" value="TOPRIM"/>
    <property type="match status" value="1"/>
</dbReference>
<accession>A0A1G2RFD3</accession>
<dbReference type="GO" id="GO:0003677">
    <property type="term" value="F:DNA binding"/>
    <property type="evidence" value="ECO:0007669"/>
    <property type="project" value="UniProtKB-UniRule"/>
</dbReference>
<dbReference type="PANTHER" id="PTHR30446:SF0">
    <property type="entry name" value="RECOMBINATION PROTEIN RECR"/>
    <property type="match status" value="1"/>
</dbReference>
<keyword evidence="6 7" id="KW-0234">DNA repair</keyword>
<evidence type="ECO:0000259" key="8">
    <source>
        <dbReference type="PROSITE" id="PS50880"/>
    </source>
</evidence>
<dbReference type="AlphaFoldDB" id="A0A1G2RFD3"/>
<organism evidence="9 10">
    <name type="scientific">Candidatus Wildermuthbacteria bacterium RIFCSPLOWO2_01_FULL_47_18</name>
    <dbReference type="NCBI Taxonomy" id="1802460"/>
    <lineage>
        <taxon>Bacteria</taxon>
        <taxon>Candidatus Wildermuthiibacteriota</taxon>
    </lineage>
</organism>
<dbReference type="Proteomes" id="UP000177287">
    <property type="component" value="Unassembled WGS sequence"/>
</dbReference>
<dbReference type="Gene3D" id="3.40.1360.10">
    <property type="match status" value="1"/>
</dbReference>
<evidence type="ECO:0000256" key="5">
    <source>
        <dbReference type="ARBA" id="ARBA00023172"/>
    </source>
</evidence>
<keyword evidence="5 7" id="KW-0233">DNA recombination</keyword>
<protein>
    <recommendedName>
        <fullName evidence="7">Recombination protein RecR</fullName>
    </recommendedName>
</protein>
<dbReference type="SUPFAM" id="SSF111304">
    <property type="entry name" value="Recombination protein RecR"/>
    <property type="match status" value="1"/>
</dbReference>
<feature type="domain" description="Toprim" evidence="8">
    <location>
        <begin position="102"/>
        <end position="197"/>
    </location>
</feature>
<dbReference type="Pfam" id="PF13662">
    <property type="entry name" value="Toprim_4"/>
    <property type="match status" value="1"/>
</dbReference>
<dbReference type="PANTHER" id="PTHR30446">
    <property type="entry name" value="RECOMBINATION PROTEIN RECR"/>
    <property type="match status" value="1"/>
</dbReference>
<dbReference type="Pfam" id="PF21175">
    <property type="entry name" value="RecR_C"/>
    <property type="match status" value="1"/>
</dbReference>
<dbReference type="InterPro" id="IPR006171">
    <property type="entry name" value="TOPRIM_dom"/>
</dbReference>
<dbReference type="InterPro" id="IPR023627">
    <property type="entry name" value="Rcmb_RecR"/>
</dbReference>
<dbReference type="InterPro" id="IPR000093">
    <property type="entry name" value="DNA_Rcmb_RecR"/>
</dbReference>
<comment type="caution">
    <text evidence="9">The sequence shown here is derived from an EMBL/GenBank/DDBJ whole genome shotgun (WGS) entry which is preliminary data.</text>
</comment>
<dbReference type="Pfam" id="PF21176">
    <property type="entry name" value="RecR_HhH"/>
    <property type="match status" value="1"/>
</dbReference>
<dbReference type="SMART" id="SM00493">
    <property type="entry name" value="TOPRIM"/>
    <property type="match status" value="1"/>
</dbReference>
<reference evidence="9 10" key="1">
    <citation type="journal article" date="2016" name="Nat. Commun.">
        <title>Thousands of microbial genomes shed light on interconnected biogeochemical processes in an aquifer system.</title>
        <authorList>
            <person name="Anantharaman K."/>
            <person name="Brown C.T."/>
            <person name="Hug L.A."/>
            <person name="Sharon I."/>
            <person name="Castelle C.J."/>
            <person name="Probst A.J."/>
            <person name="Thomas B.C."/>
            <person name="Singh A."/>
            <person name="Wilkins M.J."/>
            <person name="Karaoz U."/>
            <person name="Brodie E.L."/>
            <person name="Williams K.H."/>
            <person name="Hubbard S.S."/>
            <person name="Banfield J.F."/>
        </authorList>
    </citation>
    <scope>NUCLEOTIDE SEQUENCE [LARGE SCALE GENOMIC DNA]</scope>
</reference>
<dbReference type="InterPro" id="IPR034137">
    <property type="entry name" value="TOPRIM_RecR"/>
</dbReference>
<dbReference type="CDD" id="cd01025">
    <property type="entry name" value="TOPRIM_recR"/>
    <property type="match status" value="1"/>
</dbReference>
<dbReference type="NCBIfam" id="TIGR00615">
    <property type="entry name" value="recR"/>
    <property type="match status" value="1"/>
</dbReference>
<name>A0A1G2RFD3_9BACT</name>
<comment type="similarity">
    <text evidence="7">Belongs to the RecR family.</text>
</comment>
<keyword evidence="3 7" id="KW-0863">Zinc-finger</keyword>
<gene>
    <name evidence="7" type="primary">recR</name>
    <name evidence="9" type="ORF">A3A27_02515</name>
</gene>
<dbReference type="GO" id="GO:0006310">
    <property type="term" value="P:DNA recombination"/>
    <property type="evidence" value="ECO:0007669"/>
    <property type="project" value="UniProtKB-UniRule"/>
</dbReference>
<comment type="caution">
    <text evidence="7">Lacks conserved residue(s) required for the propagation of feature annotation.</text>
</comment>
<evidence type="ECO:0000256" key="4">
    <source>
        <dbReference type="ARBA" id="ARBA00022833"/>
    </source>
</evidence>